<dbReference type="HOGENOM" id="CLU_157917_0_0_11"/>
<protein>
    <submittedName>
        <fullName evidence="1">EsaT-6 like protein EsxF</fullName>
    </submittedName>
</protein>
<evidence type="ECO:0000313" key="2">
    <source>
        <dbReference type="Proteomes" id="UP000000765"/>
    </source>
</evidence>
<dbReference type="Gene3D" id="1.10.287.1060">
    <property type="entry name" value="ESAT-6-like"/>
    <property type="match status" value="1"/>
</dbReference>
<organism evidence="1 2">
    <name type="scientific">Mycobacterium ulcerans (strain Agy99)</name>
    <dbReference type="NCBI Taxonomy" id="362242"/>
    <lineage>
        <taxon>Bacteria</taxon>
        <taxon>Bacillati</taxon>
        <taxon>Actinomycetota</taxon>
        <taxon>Actinomycetes</taxon>
        <taxon>Mycobacteriales</taxon>
        <taxon>Mycobacteriaceae</taxon>
        <taxon>Mycobacterium</taxon>
        <taxon>Mycobacterium ulcerans group</taxon>
    </lineage>
</organism>
<dbReference type="NCBIfam" id="TIGR03930">
    <property type="entry name" value="WXG100_ESAT6"/>
    <property type="match status" value="1"/>
</dbReference>
<dbReference type="AlphaFoldDB" id="A0PX50"/>
<accession>A0PX50</accession>
<dbReference type="Pfam" id="PF06013">
    <property type="entry name" value="WXG100"/>
    <property type="match status" value="1"/>
</dbReference>
<dbReference type="InterPro" id="IPR036689">
    <property type="entry name" value="ESAT-6-like_sf"/>
</dbReference>
<gene>
    <name evidence="1" type="primary">esxF</name>
    <name evidence="1" type="ordered locus">MUL_5055</name>
</gene>
<evidence type="ECO:0000313" key="1">
    <source>
        <dbReference type="EMBL" id="ABL06919.1"/>
    </source>
</evidence>
<name>A0PX50_MYCUA</name>
<sequence length="132" mass="13285">MDADGTLGANAAAMLGFAESLHGAAEHLQGELAELEGQVGDMLGGWRGAAGSAFASAWELWRRGAGEVQFGLSMLAESVGQAGAGYQANEAASARALRELGHGRSLPGGSRLAVRCGSADGGVWSSRGGHDC</sequence>
<reference evidence="1 2" key="1">
    <citation type="journal article" date="2007" name="Genome Res.">
        <title>Reductive evolution and niche adaptation inferred from the genome of Mycobacterium ulcerans, the causative agent of Buruli ulcer.</title>
        <authorList>
            <person name="Stinear T.P."/>
            <person name="Seemann T."/>
            <person name="Pidot S."/>
            <person name="Frigui W."/>
            <person name="Reysset G."/>
            <person name="Garnier T."/>
            <person name="Meurice G."/>
            <person name="Simon D."/>
            <person name="Bouchier C."/>
            <person name="Ma L."/>
            <person name="Tichit M."/>
            <person name="Porter J.L."/>
            <person name="Ryan J."/>
            <person name="Johnson P.D."/>
            <person name="Davies J.K."/>
            <person name="Jenkin G.A."/>
            <person name="Small P.L."/>
            <person name="Jones L.M."/>
            <person name="Tekaia F."/>
            <person name="Laval F."/>
            <person name="Daffe M."/>
            <person name="Parkhill J."/>
            <person name="Cole S.T."/>
        </authorList>
    </citation>
    <scope>NUCLEOTIDE SEQUENCE [LARGE SCALE GENOMIC DNA]</scope>
    <source>
        <strain evidence="1 2">Agy99</strain>
    </source>
</reference>
<proteinExistence type="predicted"/>
<dbReference type="SUPFAM" id="SSF140453">
    <property type="entry name" value="EsxAB dimer-like"/>
    <property type="match status" value="1"/>
</dbReference>
<dbReference type="KEGG" id="mul:MUL_5055"/>
<dbReference type="Proteomes" id="UP000000765">
    <property type="component" value="Chromosome"/>
</dbReference>
<dbReference type="InterPro" id="IPR010310">
    <property type="entry name" value="T7SS_ESAT-6-like"/>
</dbReference>
<dbReference type="eggNOG" id="COG4842">
    <property type="taxonomic scope" value="Bacteria"/>
</dbReference>
<dbReference type="EMBL" id="CP000325">
    <property type="protein sequence ID" value="ABL06919.1"/>
    <property type="molecule type" value="Genomic_DNA"/>
</dbReference>